<name>A0AAD5WEF9_PARTN</name>
<proteinExistence type="predicted"/>
<accession>A0AAD5WEF9</accession>
<dbReference type="AlphaFoldDB" id="A0AAD5WEF9"/>
<protein>
    <submittedName>
        <fullName evidence="2">Uncharacterized protein</fullName>
    </submittedName>
</protein>
<dbReference type="EMBL" id="JAHQIW010005837">
    <property type="protein sequence ID" value="KAJ1367295.1"/>
    <property type="molecule type" value="Genomic_DNA"/>
</dbReference>
<dbReference type="Proteomes" id="UP001196413">
    <property type="component" value="Unassembled WGS sequence"/>
</dbReference>
<evidence type="ECO:0000313" key="3">
    <source>
        <dbReference type="Proteomes" id="UP001196413"/>
    </source>
</evidence>
<feature type="region of interest" description="Disordered" evidence="1">
    <location>
        <begin position="1"/>
        <end position="53"/>
    </location>
</feature>
<reference evidence="2" key="1">
    <citation type="submission" date="2021-06" db="EMBL/GenBank/DDBJ databases">
        <title>Parelaphostrongylus tenuis whole genome reference sequence.</title>
        <authorList>
            <person name="Garwood T.J."/>
            <person name="Larsen P.A."/>
            <person name="Fountain-Jones N.M."/>
            <person name="Garbe J.R."/>
            <person name="Macchietto M.G."/>
            <person name="Kania S.A."/>
            <person name="Gerhold R.W."/>
            <person name="Richards J.E."/>
            <person name="Wolf T.M."/>
        </authorList>
    </citation>
    <scope>NUCLEOTIDE SEQUENCE</scope>
    <source>
        <strain evidence="2">MNPRO001-30</strain>
        <tissue evidence="2">Meninges</tissue>
    </source>
</reference>
<sequence length="88" mass="9665">MHDRQSSEKASPYSSAAKQEGEQSSAPGQQHHQSATSPHVTTSGNSSNAGLPTESKFLHPRIMIPYVTIIQYVNAEIAKFNDVLEKRK</sequence>
<feature type="compositionally biased region" description="Polar residues" evidence="1">
    <location>
        <begin position="8"/>
        <end position="50"/>
    </location>
</feature>
<comment type="caution">
    <text evidence="2">The sequence shown here is derived from an EMBL/GenBank/DDBJ whole genome shotgun (WGS) entry which is preliminary data.</text>
</comment>
<keyword evidence="3" id="KW-1185">Reference proteome</keyword>
<evidence type="ECO:0000256" key="1">
    <source>
        <dbReference type="SAM" id="MobiDB-lite"/>
    </source>
</evidence>
<gene>
    <name evidence="2" type="ORF">KIN20_028179</name>
</gene>
<evidence type="ECO:0000313" key="2">
    <source>
        <dbReference type="EMBL" id="KAJ1367295.1"/>
    </source>
</evidence>
<organism evidence="2 3">
    <name type="scientific">Parelaphostrongylus tenuis</name>
    <name type="common">Meningeal worm</name>
    <dbReference type="NCBI Taxonomy" id="148309"/>
    <lineage>
        <taxon>Eukaryota</taxon>
        <taxon>Metazoa</taxon>
        <taxon>Ecdysozoa</taxon>
        <taxon>Nematoda</taxon>
        <taxon>Chromadorea</taxon>
        <taxon>Rhabditida</taxon>
        <taxon>Rhabditina</taxon>
        <taxon>Rhabditomorpha</taxon>
        <taxon>Strongyloidea</taxon>
        <taxon>Metastrongylidae</taxon>
        <taxon>Parelaphostrongylus</taxon>
    </lineage>
</organism>